<evidence type="ECO:0000313" key="2">
    <source>
        <dbReference type="EMBL" id="AIA56520.1"/>
    </source>
</evidence>
<organism evidence="2 3">
    <name type="scientific">Acidithiobacillus caldus (strain ATCC 51756 / DSM 8584 / KU)</name>
    <dbReference type="NCBI Taxonomy" id="637389"/>
    <lineage>
        <taxon>Bacteria</taxon>
        <taxon>Pseudomonadati</taxon>
        <taxon>Pseudomonadota</taxon>
        <taxon>Acidithiobacillia</taxon>
        <taxon>Acidithiobacillales</taxon>
        <taxon>Acidithiobacillaceae</taxon>
        <taxon>Acidithiobacillus</taxon>
    </lineage>
</organism>
<dbReference type="RefSeq" id="WP_004869464.1">
    <property type="nucleotide sequence ID" value="NZ_CP005986.1"/>
</dbReference>
<gene>
    <name evidence="2" type="ORF">Acaty_c2682</name>
</gene>
<sequence>MVWLRRGAILLIRAYQLLLSPFLGSNCRFHPSCSEYACEAIARYGLLRGSWMGIKRLGRCHPWHPGGFDPVP</sequence>
<reference evidence="2 3" key="1">
    <citation type="journal article" date="2009" name="J. Bacteriol.">
        <title>Draft genome sequence of the extremely acidophilic bacterium Acidithiobacillus caldus ATCC 51756 reveals metabolic versatility in the genus Acidithiobacillus.</title>
        <authorList>
            <person name="Valdes J."/>
            <person name="Quatrini R."/>
            <person name="Hallberg K."/>
            <person name="Dopson M."/>
            <person name="Valenzuela P.D."/>
            <person name="Holmes D.S."/>
        </authorList>
    </citation>
    <scope>NUCLEOTIDE SEQUENCE [LARGE SCALE GENOMIC DNA]</scope>
    <source>
        <strain evidence="3">ATCC 51756 / DSM 8584 / KU</strain>
    </source>
</reference>
<dbReference type="KEGG" id="acz:Acaty_c2682"/>
<dbReference type="HOGENOM" id="CLU_144811_5_2_6"/>
<dbReference type="HAMAP" id="MF_00386">
    <property type="entry name" value="UPF0161_YidD"/>
    <property type="match status" value="1"/>
</dbReference>
<dbReference type="PANTHER" id="PTHR33383">
    <property type="entry name" value="MEMBRANE PROTEIN INSERTION EFFICIENCY FACTOR-RELATED"/>
    <property type="match status" value="1"/>
</dbReference>
<keyword evidence="1" id="KW-0472">Membrane</keyword>
<dbReference type="EMBL" id="CP005986">
    <property type="protein sequence ID" value="AIA56520.1"/>
    <property type="molecule type" value="Genomic_DNA"/>
</dbReference>
<dbReference type="SMART" id="SM01234">
    <property type="entry name" value="Haemolytic"/>
    <property type="match status" value="1"/>
</dbReference>
<dbReference type="Proteomes" id="UP000005522">
    <property type="component" value="Chromosome"/>
</dbReference>
<dbReference type="InterPro" id="IPR002696">
    <property type="entry name" value="Membr_insert_effic_factor_YidD"/>
</dbReference>
<dbReference type="Pfam" id="PF01809">
    <property type="entry name" value="YidD"/>
    <property type="match status" value="1"/>
</dbReference>
<comment type="similarity">
    <text evidence="1">Belongs to the UPF0161 family.</text>
</comment>
<comment type="function">
    <text evidence="1">Could be involved in insertion of integral membrane proteins into the membrane.</text>
</comment>
<dbReference type="NCBIfam" id="TIGR00278">
    <property type="entry name" value="membrane protein insertion efficiency factor YidD"/>
    <property type="match status" value="1"/>
</dbReference>
<accession>A0A059ZYA9</accession>
<protein>
    <recommendedName>
        <fullName evidence="1">Putative membrane protein insertion efficiency factor</fullName>
    </recommendedName>
</protein>
<name>A0A059ZYA9_ACICK</name>
<comment type="subcellular location">
    <subcellularLocation>
        <location evidence="1">Cell membrane</location>
        <topology evidence="1">Peripheral membrane protein</topology>
        <orientation evidence="1">Cytoplasmic side</orientation>
    </subcellularLocation>
</comment>
<proteinExistence type="inferred from homology"/>
<dbReference type="GeneID" id="92932737"/>
<dbReference type="eggNOG" id="COG0759">
    <property type="taxonomic scope" value="Bacteria"/>
</dbReference>
<dbReference type="AlphaFoldDB" id="A0A059ZYA9"/>
<dbReference type="GO" id="GO:0005886">
    <property type="term" value="C:plasma membrane"/>
    <property type="evidence" value="ECO:0007669"/>
    <property type="project" value="UniProtKB-SubCell"/>
</dbReference>
<evidence type="ECO:0000256" key="1">
    <source>
        <dbReference type="HAMAP-Rule" id="MF_00386"/>
    </source>
</evidence>
<evidence type="ECO:0000313" key="3">
    <source>
        <dbReference type="Proteomes" id="UP000005522"/>
    </source>
</evidence>
<dbReference type="PANTHER" id="PTHR33383:SF1">
    <property type="entry name" value="MEMBRANE PROTEIN INSERTION EFFICIENCY FACTOR-RELATED"/>
    <property type="match status" value="1"/>
</dbReference>
<keyword evidence="1" id="KW-1003">Cell membrane</keyword>